<dbReference type="AlphaFoldDB" id="A0A6M4WGJ6"/>
<dbReference type="RefSeq" id="WP_171395332.1">
    <property type="nucleotide sequence ID" value="NZ_CP049838.1"/>
</dbReference>
<protein>
    <submittedName>
        <fullName evidence="2">MFS transporter</fullName>
    </submittedName>
</protein>
<keyword evidence="1" id="KW-1133">Transmembrane helix</keyword>
<accession>A0A6M4WGJ6</accession>
<feature type="transmembrane region" description="Helical" evidence="1">
    <location>
        <begin position="37"/>
        <end position="61"/>
    </location>
</feature>
<dbReference type="Proteomes" id="UP000502665">
    <property type="component" value="Chromosome"/>
</dbReference>
<evidence type="ECO:0000313" key="2">
    <source>
        <dbReference type="EMBL" id="QJS99679.1"/>
    </source>
</evidence>
<proteinExistence type="predicted"/>
<keyword evidence="3" id="KW-1185">Reference proteome</keyword>
<evidence type="ECO:0000256" key="1">
    <source>
        <dbReference type="SAM" id="Phobius"/>
    </source>
</evidence>
<gene>
    <name evidence="2" type="ORF">G9272_04605</name>
</gene>
<organism evidence="2 3">
    <name type="scientific">Streptomyces asoensis</name>
    <dbReference type="NCBI Taxonomy" id="249586"/>
    <lineage>
        <taxon>Bacteria</taxon>
        <taxon>Bacillati</taxon>
        <taxon>Actinomycetota</taxon>
        <taxon>Actinomycetes</taxon>
        <taxon>Kitasatosporales</taxon>
        <taxon>Streptomycetaceae</taxon>
        <taxon>Streptomyces</taxon>
    </lineage>
</organism>
<keyword evidence="1" id="KW-0812">Transmembrane</keyword>
<evidence type="ECO:0000313" key="3">
    <source>
        <dbReference type="Proteomes" id="UP000502665"/>
    </source>
</evidence>
<keyword evidence="1" id="KW-0472">Membrane</keyword>
<sequence length="272" mass="30152">MSAGAPPRRILVIGAVAGLLVFTVGVAISVATEGVVWTTVSVTLQSLGSAVLFPILVSFAYDKLKERWLGDEVWRLFNELSDAGITRVYKDRESNSNQDNAQKRLSEEFLSHQSGEICIMGPTLRVFFNPLGPFYRDIERMLRNANGAVHMRALIERSDSPAVWERTSIEEPNLAAGQKPQTERDAESTIATVLNVCATSGPYITLRRFMPAPYCTVVIFPSVAFFSPNILAPEAPVRLPMILFRSGSHGYHMLKASFDYLWGHTETFQAVP</sequence>
<reference evidence="2" key="1">
    <citation type="submission" date="2020-03" db="EMBL/GenBank/DDBJ databases">
        <title>Molecular networking-based the target discovery of potent antiproliferative macrolactams: 5/6/7/16 polycyclic ansamycins and glycosylated trienomycin from Streptomyces cacaoi subsp. asoensis.</title>
        <authorList>
            <person name="Liu L.-L."/>
        </authorList>
    </citation>
    <scope>NUCLEOTIDE SEQUENCE [LARGE SCALE GENOMIC DNA]</scope>
    <source>
        <strain evidence="2">H2S5</strain>
    </source>
</reference>
<name>A0A6M4WGJ6_9ACTN</name>
<dbReference type="EMBL" id="CP049838">
    <property type="protein sequence ID" value="QJS99679.1"/>
    <property type="molecule type" value="Genomic_DNA"/>
</dbReference>